<dbReference type="AlphaFoldDB" id="A0A9P5N4V2"/>
<sequence>MPELPCTCAYSTVDRTPPAHDLGGDEDDKPVCKAFRRRSELASVKAIACTIWVELSGKGAGSRALCWTVDQGASGQSLADSDTEPQTGARTTTVHLLFLSGYSIVVLQGRSESAHYGANARKIWAKRRRVLCKWRWKSIGIKFVRRPSYSSGVLSTVSFGYC</sequence>
<evidence type="ECO:0000313" key="1">
    <source>
        <dbReference type="EMBL" id="KAF8486313.1"/>
    </source>
</evidence>
<evidence type="ECO:0000313" key="2">
    <source>
        <dbReference type="Proteomes" id="UP000759537"/>
    </source>
</evidence>
<organism evidence="1 2">
    <name type="scientific">Russula ochroleuca</name>
    <dbReference type="NCBI Taxonomy" id="152965"/>
    <lineage>
        <taxon>Eukaryota</taxon>
        <taxon>Fungi</taxon>
        <taxon>Dikarya</taxon>
        <taxon>Basidiomycota</taxon>
        <taxon>Agaricomycotina</taxon>
        <taxon>Agaricomycetes</taxon>
        <taxon>Russulales</taxon>
        <taxon>Russulaceae</taxon>
        <taxon>Russula</taxon>
    </lineage>
</organism>
<reference evidence="1" key="2">
    <citation type="journal article" date="2020" name="Nat. Commun.">
        <title>Large-scale genome sequencing of mycorrhizal fungi provides insights into the early evolution of symbiotic traits.</title>
        <authorList>
            <person name="Miyauchi S."/>
            <person name="Kiss E."/>
            <person name="Kuo A."/>
            <person name="Drula E."/>
            <person name="Kohler A."/>
            <person name="Sanchez-Garcia M."/>
            <person name="Morin E."/>
            <person name="Andreopoulos B."/>
            <person name="Barry K.W."/>
            <person name="Bonito G."/>
            <person name="Buee M."/>
            <person name="Carver A."/>
            <person name="Chen C."/>
            <person name="Cichocki N."/>
            <person name="Clum A."/>
            <person name="Culley D."/>
            <person name="Crous P.W."/>
            <person name="Fauchery L."/>
            <person name="Girlanda M."/>
            <person name="Hayes R.D."/>
            <person name="Keri Z."/>
            <person name="LaButti K."/>
            <person name="Lipzen A."/>
            <person name="Lombard V."/>
            <person name="Magnuson J."/>
            <person name="Maillard F."/>
            <person name="Murat C."/>
            <person name="Nolan M."/>
            <person name="Ohm R.A."/>
            <person name="Pangilinan J."/>
            <person name="Pereira M.F."/>
            <person name="Perotto S."/>
            <person name="Peter M."/>
            <person name="Pfister S."/>
            <person name="Riley R."/>
            <person name="Sitrit Y."/>
            <person name="Stielow J.B."/>
            <person name="Szollosi G."/>
            <person name="Zifcakova L."/>
            <person name="Stursova M."/>
            <person name="Spatafora J.W."/>
            <person name="Tedersoo L."/>
            <person name="Vaario L.M."/>
            <person name="Yamada A."/>
            <person name="Yan M."/>
            <person name="Wang P."/>
            <person name="Xu J."/>
            <person name="Bruns T."/>
            <person name="Baldrian P."/>
            <person name="Vilgalys R."/>
            <person name="Dunand C."/>
            <person name="Henrissat B."/>
            <person name="Grigoriev I.V."/>
            <person name="Hibbett D."/>
            <person name="Nagy L.G."/>
            <person name="Martin F.M."/>
        </authorList>
    </citation>
    <scope>NUCLEOTIDE SEQUENCE</scope>
    <source>
        <strain evidence="1">Prilba</strain>
    </source>
</reference>
<keyword evidence="2" id="KW-1185">Reference proteome</keyword>
<gene>
    <name evidence="1" type="ORF">DFH94DRAFT_179884</name>
</gene>
<accession>A0A9P5N4V2</accession>
<proteinExistence type="predicted"/>
<comment type="caution">
    <text evidence="1">The sequence shown here is derived from an EMBL/GenBank/DDBJ whole genome shotgun (WGS) entry which is preliminary data.</text>
</comment>
<name>A0A9P5N4V2_9AGAM</name>
<reference evidence="1" key="1">
    <citation type="submission" date="2019-10" db="EMBL/GenBank/DDBJ databases">
        <authorList>
            <consortium name="DOE Joint Genome Institute"/>
            <person name="Kuo A."/>
            <person name="Miyauchi S."/>
            <person name="Kiss E."/>
            <person name="Drula E."/>
            <person name="Kohler A."/>
            <person name="Sanchez-Garcia M."/>
            <person name="Andreopoulos B."/>
            <person name="Barry K.W."/>
            <person name="Bonito G."/>
            <person name="Buee M."/>
            <person name="Carver A."/>
            <person name="Chen C."/>
            <person name="Cichocki N."/>
            <person name="Clum A."/>
            <person name="Culley D."/>
            <person name="Crous P.W."/>
            <person name="Fauchery L."/>
            <person name="Girlanda M."/>
            <person name="Hayes R."/>
            <person name="Keri Z."/>
            <person name="LaButti K."/>
            <person name="Lipzen A."/>
            <person name="Lombard V."/>
            <person name="Magnuson J."/>
            <person name="Maillard F."/>
            <person name="Morin E."/>
            <person name="Murat C."/>
            <person name="Nolan M."/>
            <person name="Ohm R."/>
            <person name="Pangilinan J."/>
            <person name="Pereira M."/>
            <person name="Perotto S."/>
            <person name="Peter M."/>
            <person name="Riley R."/>
            <person name="Sitrit Y."/>
            <person name="Stielow B."/>
            <person name="Szollosi G."/>
            <person name="Zifcakova L."/>
            <person name="Stursova M."/>
            <person name="Spatafora J.W."/>
            <person name="Tedersoo L."/>
            <person name="Vaario L.-M."/>
            <person name="Yamada A."/>
            <person name="Yan M."/>
            <person name="Wang P."/>
            <person name="Xu J."/>
            <person name="Bruns T."/>
            <person name="Baldrian P."/>
            <person name="Vilgalys R."/>
            <person name="Henrissat B."/>
            <person name="Grigoriev I.V."/>
            <person name="Hibbett D."/>
            <person name="Nagy L.G."/>
            <person name="Martin F.M."/>
        </authorList>
    </citation>
    <scope>NUCLEOTIDE SEQUENCE</scope>
    <source>
        <strain evidence="1">Prilba</strain>
    </source>
</reference>
<dbReference type="EMBL" id="WHVB01000002">
    <property type="protein sequence ID" value="KAF8486313.1"/>
    <property type="molecule type" value="Genomic_DNA"/>
</dbReference>
<protein>
    <submittedName>
        <fullName evidence="1">Uncharacterized protein</fullName>
    </submittedName>
</protein>
<dbReference type="Proteomes" id="UP000759537">
    <property type="component" value="Unassembled WGS sequence"/>
</dbReference>